<dbReference type="Gene3D" id="1.20.58.340">
    <property type="entry name" value="Magnesium transport protein CorA, transmembrane region"/>
    <property type="match status" value="2"/>
</dbReference>
<keyword evidence="7 12" id="KW-1133">Transmembrane helix</keyword>
<dbReference type="FunFam" id="1.20.58.340:FF:000004">
    <property type="entry name" value="Magnesium transport protein CorA"/>
    <property type="match status" value="1"/>
</dbReference>
<keyword evidence="9 12" id="KW-0472">Membrane</keyword>
<evidence type="ECO:0000256" key="2">
    <source>
        <dbReference type="ARBA" id="ARBA00009765"/>
    </source>
</evidence>
<evidence type="ECO:0000256" key="6">
    <source>
        <dbReference type="ARBA" id="ARBA00022842"/>
    </source>
</evidence>
<dbReference type="PANTHER" id="PTHR46494">
    <property type="entry name" value="CORA FAMILY METAL ION TRANSPORTER (EUROFUNG)"/>
    <property type="match status" value="1"/>
</dbReference>
<keyword evidence="4" id="KW-1003">Cell membrane</keyword>
<evidence type="ECO:0000256" key="4">
    <source>
        <dbReference type="ARBA" id="ARBA00022475"/>
    </source>
</evidence>
<evidence type="ECO:0000256" key="5">
    <source>
        <dbReference type="ARBA" id="ARBA00022692"/>
    </source>
</evidence>
<keyword evidence="14" id="KW-1185">Reference proteome</keyword>
<proteinExistence type="inferred from homology"/>
<keyword evidence="8" id="KW-0406">Ion transport</keyword>
<dbReference type="InterPro" id="IPR045861">
    <property type="entry name" value="CorA_cytoplasmic_dom"/>
</dbReference>
<comment type="similarity">
    <text evidence="2">Belongs to the CorA metal ion transporter (MIT) (TC 1.A.35) family.</text>
</comment>
<dbReference type="Proteomes" id="UP000252182">
    <property type="component" value="Chromosome"/>
</dbReference>
<dbReference type="InterPro" id="IPR002523">
    <property type="entry name" value="MgTranspt_CorA/ZnTranspt_ZntB"/>
</dbReference>
<dbReference type="GO" id="GO:0050897">
    <property type="term" value="F:cobalt ion binding"/>
    <property type="evidence" value="ECO:0007669"/>
    <property type="project" value="TreeGrafter"/>
</dbReference>
<dbReference type="EMBL" id="CP031124">
    <property type="protein sequence ID" value="AXF86342.1"/>
    <property type="molecule type" value="Genomic_DNA"/>
</dbReference>
<gene>
    <name evidence="13" type="primary">corA_2</name>
    <name evidence="13" type="ORF">DTO96_102092</name>
</gene>
<dbReference type="RefSeq" id="WP_114563429.1">
    <property type="nucleotide sequence ID" value="NZ_CP031124.1"/>
</dbReference>
<dbReference type="OrthoDB" id="9803416at2"/>
<dbReference type="KEGG" id="hyf:DTO96_102092"/>
<evidence type="ECO:0000256" key="11">
    <source>
        <dbReference type="ARBA" id="ARBA00045497"/>
    </source>
</evidence>
<dbReference type="SUPFAM" id="SSF144083">
    <property type="entry name" value="Magnesium transport protein CorA, transmembrane region"/>
    <property type="match status" value="1"/>
</dbReference>
<dbReference type="GO" id="GO:0015095">
    <property type="term" value="F:magnesium ion transmembrane transporter activity"/>
    <property type="evidence" value="ECO:0007669"/>
    <property type="project" value="TreeGrafter"/>
</dbReference>
<keyword evidence="6" id="KW-0460">Magnesium</keyword>
<dbReference type="AlphaFoldDB" id="A0A345DDA4"/>
<dbReference type="GO" id="GO:0005886">
    <property type="term" value="C:plasma membrane"/>
    <property type="evidence" value="ECO:0007669"/>
    <property type="project" value="UniProtKB-SubCell"/>
</dbReference>
<dbReference type="SUPFAM" id="SSF143865">
    <property type="entry name" value="CorA soluble domain-like"/>
    <property type="match status" value="1"/>
</dbReference>
<evidence type="ECO:0000256" key="9">
    <source>
        <dbReference type="ARBA" id="ARBA00023136"/>
    </source>
</evidence>
<accession>A0A345DDA4</accession>
<evidence type="ECO:0000256" key="7">
    <source>
        <dbReference type="ARBA" id="ARBA00022989"/>
    </source>
</evidence>
<evidence type="ECO:0000256" key="12">
    <source>
        <dbReference type="SAM" id="Phobius"/>
    </source>
</evidence>
<protein>
    <submittedName>
        <fullName evidence="13">Cobalt/magnesium transport protein CorA</fullName>
    </submittedName>
</protein>
<evidence type="ECO:0000313" key="13">
    <source>
        <dbReference type="EMBL" id="AXF86342.1"/>
    </source>
</evidence>
<comment type="catalytic activity">
    <reaction evidence="10">
        <text>Mg(2+)(in) = Mg(2+)(out)</text>
        <dbReference type="Rhea" id="RHEA:29827"/>
        <dbReference type="ChEBI" id="CHEBI:18420"/>
    </reaction>
</comment>
<dbReference type="Pfam" id="PF01544">
    <property type="entry name" value="CorA"/>
    <property type="match status" value="1"/>
</dbReference>
<evidence type="ECO:0000256" key="10">
    <source>
        <dbReference type="ARBA" id="ARBA00034269"/>
    </source>
</evidence>
<feature type="transmembrane region" description="Helical" evidence="12">
    <location>
        <begin position="267"/>
        <end position="286"/>
    </location>
</feature>
<feature type="transmembrane region" description="Helical" evidence="12">
    <location>
        <begin position="298"/>
        <end position="318"/>
    </location>
</feature>
<comment type="subcellular location">
    <subcellularLocation>
        <location evidence="1">Cell membrane</location>
        <topology evidence="1">Multi-pass membrane protein</topology>
    </subcellularLocation>
</comment>
<sequence>MLINCVVYRDGEKVADIQASEIKTYLAQPNSFVWVALRDAEKTELLSMQKEFDLPDLAIEDAQNGHQRPKLEEYGNALFCVLHIVELDQASQTLSVGEMSIFVGSNFVLSVRNKANANFVDVRRRCEKEPHLLRHGSGFVLYALIDAVVDRYFPIVEALETELEQLEDRIFKRHNTSRGDIEALYDLKGKLLVLQHAAAPLLDTVGKLYGGRVPQLCAGMGDYYRDVNDHLLRICKSIDGIRDMLSTAMQVNLSLIALSESEVNKKLAAYAALFAIPTMIAGVYGMNFEDIPGLKSSLSFPLTLSTMVILDILLFRYFKKSRWL</sequence>
<name>A0A345DDA4_9BURK</name>
<organism evidence="13 14">
    <name type="scientific">Ephemeroptericola cinctiostellae</name>
    <dbReference type="NCBI Taxonomy" id="2268024"/>
    <lineage>
        <taxon>Bacteria</taxon>
        <taxon>Pseudomonadati</taxon>
        <taxon>Pseudomonadota</taxon>
        <taxon>Betaproteobacteria</taxon>
        <taxon>Burkholderiales</taxon>
        <taxon>Burkholderiaceae</taxon>
        <taxon>Ephemeroptericola</taxon>
    </lineage>
</organism>
<reference evidence="14" key="1">
    <citation type="submission" date="2018-07" db="EMBL/GenBank/DDBJ databases">
        <authorList>
            <person name="Kim H."/>
        </authorList>
    </citation>
    <scope>NUCLEOTIDE SEQUENCE [LARGE SCALE GENOMIC DNA]</scope>
    <source>
        <strain evidence="14">F02</strain>
    </source>
</reference>
<keyword evidence="3" id="KW-0813">Transport</keyword>
<dbReference type="GO" id="GO:0015087">
    <property type="term" value="F:cobalt ion transmembrane transporter activity"/>
    <property type="evidence" value="ECO:0007669"/>
    <property type="project" value="TreeGrafter"/>
</dbReference>
<evidence type="ECO:0000256" key="8">
    <source>
        <dbReference type="ARBA" id="ARBA00023065"/>
    </source>
</evidence>
<dbReference type="Gene3D" id="3.30.460.20">
    <property type="entry name" value="CorA soluble domain-like"/>
    <property type="match status" value="1"/>
</dbReference>
<comment type="function">
    <text evidence="11">Mediates influx of magnesium ions. Alternates between open and closed states. Activated by low cytoplasmic Mg(2+) levels. Inactive when cytoplasmic Mg(2+) levels are high.</text>
</comment>
<evidence type="ECO:0000256" key="3">
    <source>
        <dbReference type="ARBA" id="ARBA00022448"/>
    </source>
</evidence>
<evidence type="ECO:0000256" key="1">
    <source>
        <dbReference type="ARBA" id="ARBA00004651"/>
    </source>
</evidence>
<evidence type="ECO:0000313" key="14">
    <source>
        <dbReference type="Proteomes" id="UP000252182"/>
    </source>
</evidence>
<dbReference type="PANTHER" id="PTHR46494:SF1">
    <property type="entry name" value="CORA FAMILY METAL ION TRANSPORTER (EUROFUNG)"/>
    <property type="match status" value="1"/>
</dbReference>
<dbReference type="GO" id="GO:0000287">
    <property type="term" value="F:magnesium ion binding"/>
    <property type="evidence" value="ECO:0007669"/>
    <property type="project" value="TreeGrafter"/>
</dbReference>
<dbReference type="CDD" id="cd12830">
    <property type="entry name" value="MtCorA-like"/>
    <property type="match status" value="1"/>
</dbReference>
<dbReference type="InterPro" id="IPR045863">
    <property type="entry name" value="CorA_TM1_TM2"/>
</dbReference>
<keyword evidence="5 12" id="KW-0812">Transmembrane</keyword>